<name>A0A653E1J6_9PSED</name>
<organism evidence="2">
    <name type="scientific">Pseudomonas marincola</name>
    <dbReference type="NCBI Taxonomy" id="437900"/>
    <lineage>
        <taxon>Bacteria</taxon>
        <taxon>Pseudomonadati</taxon>
        <taxon>Pseudomonadota</taxon>
        <taxon>Gammaproteobacteria</taxon>
        <taxon>Pseudomonadales</taxon>
        <taxon>Pseudomonadaceae</taxon>
        <taxon>Pseudomonas</taxon>
    </lineage>
</organism>
<dbReference type="RefSeq" id="WP_150547960.1">
    <property type="nucleotide sequence ID" value="NZ_LR215729.2"/>
</dbReference>
<dbReference type="EMBL" id="LR215729">
    <property type="protein sequence ID" value="VEV96604.1"/>
    <property type="molecule type" value="Genomic_DNA"/>
</dbReference>
<feature type="domain" description="Putative DNA-binding" evidence="1">
    <location>
        <begin position="5"/>
        <end position="101"/>
    </location>
</feature>
<protein>
    <recommendedName>
        <fullName evidence="1">Putative DNA-binding domain-containing protein</fullName>
    </recommendedName>
</protein>
<evidence type="ECO:0000313" key="2">
    <source>
        <dbReference type="EMBL" id="VEV96604.1"/>
    </source>
</evidence>
<dbReference type="AlphaFoldDB" id="A0A653E1J6"/>
<dbReference type="Gene3D" id="1.10.150.690">
    <property type="entry name" value="DUF2063"/>
    <property type="match status" value="1"/>
</dbReference>
<dbReference type="InterPro" id="IPR018640">
    <property type="entry name" value="DUF2063"/>
</dbReference>
<sequence>MRLIEWQNEIENYLLNADSVPNAALRDTLIGGPTLDVDLGLAIYHNAYRARLQEVLRGDFEAVHQWLGDEEFAALAQAYIDAHPPKHFSLRWLGADFADFIDAHLIPEQAQPLSELARLEWAFTLAFDAPDAQALLFEQVAALPAEDWPNLQVRLLPSVQWQTFTFNTLDIWRALKNQGEFPGSVKLEQPSVCLVWRQELVTRYRSLGEAETGALQAMAVQGTNFSGLCAALTELGDNAPVQAVTWLRQWLSDGILQAH</sequence>
<accession>A0A653E1J6</accession>
<reference evidence="2" key="1">
    <citation type="submission" date="2019-02" db="EMBL/GenBank/DDBJ databases">
        <authorList>
            <consortium name="Genoscope - CEA"/>
            <person name="William W."/>
        </authorList>
    </citation>
    <scope>NUCLEOTIDE SEQUENCE [LARGE SCALE GENOMIC DNA]</scope>
    <source>
        <strain evidence="2">YSy11</strain>
    </source>
</reference>
<proteinExistence type="predicted"/>
<gene>
    <name evidence="2" type="ORF">PMYSY11_1557</name>
</gene>
<evidence type="ECO:0000259" key="1">
    <source>
        <dbReference type="Pfam" id="PF09836"/>
    </source>
</evidence>
<dbReference type="InterPro" id="IPR044922">
    <property type="entry name" value="DUF2063_N_sf"/>
</dbReference>
<dbReference type="Pfam" id="PF09836">
    <property type="entry name" value="DUF2063"/>
    <property type="match status" value="1"/>
</dbReference>